<evidence type="ECO:0000313" key="2">
    <source>
        <dbReference type="Proteomes" id="UP001225316"/>
    </source>
</evidence>
<dbReference type="EMBL" id="JARXHW010000006">
    <property type="protein sequence ID" value="MDQ8206665.1"/>
    <property type="molecule type" value="Genomic_DNA"/>
</dbReference>
<reference evidence="1 2" key="1">
    <citation type="submission" date="2023-04" db="EMBL/GenBank/DDBJ databases">
        <title>A novel bacteria isolated from coastal sediment.</title>
        <authorList>
            <person name="Liu X.-J."/>
            <person name="Du Z.-J."/>
        </authorList>
    </citation>
    <scope>NUCLEOTIDE SEQUENCE [LARGE SCALE GENOMIC DNA]</scope>
    <source>
        <strain evidence="1 2">SDUM461003</strain>
    </source>
</reference>
<name>A0ABU1AR86_9BACT</name>
<dbReference type="Proteomes" id="UP001225316">
    <property type="component" value="Unassembled WGS sequence"/>
</dbReference>
<evidence type="ECO:0000313" key="1">
    <source>
        <dbReference type="EMBL" id="MDQ8206665.1"/>
    </source>
</evidence>
<accession>A0ABU1AR86</accession>
<proteinExistence type="predicted"/>
<evidence type="ECO:0008006" key="3">
    <source>
        <dbReference type="Google" id="ProtNLM"/>
    </source>
</evidence>
<gene>
    <name evidence="1" type="ORF">QEH52_04035</name>
</gene>
<protein>
    <recommendedName>
        <fullName evidence="3">HEPN AbiU2-like domain-containing protein</fullName>
    </recommendedName>
</protein>
<keyword evidence="2" id="KW-1185">Reference proteome</keyword>
<sequence>MNLVSASKSLVGKIENISESASREQVIRTIQPIEDGLNKSIERLTVICLIAKHFSRESAIDFSVVDYSFTSVRKKIEPVRKALDNKPEDALKHNRWANCDASLQATVRELEQSLKVTWQGFISSISHDIQSLEPFLELGDGARGIREVKSKQDRLTNFGKTLPNADIDVCIQTVKQLSQEIGDQVAALDLGELPDGVVSFIKRVKSFNGATLADLEVEVFEWLKSKDMLKNFKVK</sequence>
<organism evidence="1 2">
    <name type="scientific">Thalassobacterium maritimum</name>
    <dbReference type="NCBI Taxonomy" id="3041265"/>
    <lineage>
        <taxon>Bacteria</taxon>
        <taxon>Pseudomonadati</taxon>
        <taxon>Verrucomicrobiota</taxon>
        <taxon>Opitutia</taxon>
        <taxon>Puniceicoccales</taxon>
        <taxon>Coraliomargaritaceae</taxon>
        <taxon>Thalassobacterium</taxon>
    </lineage>
</organism>
<comment type="caution">
    <text evidence="1">The sequence shown here is derived from an EMBL/GenBank/DDBJ whole genome shotgun (WGS) entry which is preliminary data.</text>
</comment>
<dbReference type="RefSeq" id="WP_308948773.1">
    <property type="nucleotide sequence ID" value="NZ_JARXHW010000006.1"/>
</dbReference>